<protein>
    <submittedName>
        <fullName evidence="2">Uncharacterized protein</fullName>
    </submittedName>
</protein>
<name>A0A6G6GJH4_9FLAO</name>
<dbReference type="Proteomes" id="UP000505306">
    <property type="component" value="Chromosome"/>
</dbReference>
<keyword evidence="1" id="KW-0472">Membrane</keyword>
<evidence type="ECO:0000313" key="2">
    <source>
        <dbReference type="EMBL" id="QIE58650.1"/>
    </source>
</evidence>
<feature type="transmembrane region" description="Helical" evidence="1">
    <location>
        <begin position="12"/>
        <end position="31"/>
    </location>
</feature>
<sequence>MDISDIKKYYKIFGSINLIFAILLVFFLYDIKIEERVYAFLAINVGYHMLYHFFSSLSKNSIRSANNFNKIVGTIMLKLFAIFGVFCSFFIIFIFVSTAIAENEYIGLFAICIAIGLFLGSYSLWLDLKNE</sequence>
<accession>A0A6G6GJH4</accession>
<evidence type="ECO:0000313" key="3">
    <source>
        <dbReference type="Proteomes" id="UP000505306"/>
    </source>
</evidence>
<feature type="transmembrane region" description="Helical" evidence="1">
    <location>
        <begin position="75"/>
        <end position="100"/>
    </location>
</feature>
<feature type="transmembrane region" description="Helical" evidence="1">
    <location>
        <begin position="37"/>
        <end position="54"/>
    </location>
</feature>
<organism evidence="2 3">
    <name type="scientific">Rasiella rasia</name>
    <dbReference type="NCBI Taxonomy" id="2744027"/>
    <lineage>
        <taxon>Bacteria</taxon>
        <taxon>Pseudomonadati</taxon>
        <taxon>Bacteroidota</taxon>
        <taxon>Flavobacteriia</taxon>
        <taxon>Flavobacteriales</taxon>
        <taxon>Flavobacteriaceae</taxon>
        <taxon>Rasiella</taxon>
    </lineage>
</organism>
<keyword evidence="1" id="KW-1133">Transmembrane helix</keyword>
<keyword evidence="1" id="KW-0812">Transmembrane</keyword>
<keyword evidence="3" id="KW-1185">Reference proteome</keyword>
<reference evidence="2 3" key="1">
    <citation type="submission" date="2020-02" db="EMBL/GenBank/DDBJ databases">
        <title>Complete genome sequence of Flavobacteriaceae bacterium.</title>
        <authorList>
            <person name="Kim S.-J."/>
            <person name="Kim Y.-S."/>
            <person name="Kim K.-H."/>
        </authorList>
    </citation>
    <scope>NUCLEOTIDE SEQUENCE [LARGE SCALE GENOMIC DNA]</scope>
    <source>
        <strain evidence="2 3">RR4-40</strain>
    </source>
</reference>
<dbReference type="AlphaFoldDB" id="A0A6G6GJH4"/>
<dbReference type="KEGG" id="mgel:G5B37_03460"/>
<feature type="transmembrane region" description="Helical" evidence="1">
    <location>
        <begin position="106"/>
        <end position="126"/>
    </location>
</feature>
<evidence type="ECO:0000256" key="1">
    <source>
        <dbReference type="SAM" id="Phobius"/>
    </source>
</evidence>
<gene>
    <name evidence="2" type="ORF">G5B37_03460</name>
</gene>
<dbReference type="EMBL" id="CP049057">
    <property type="protein sequence ID" value="QIE58650.1"/>
    <property type="molecule type" value="Genomic_DNA"/>
</dbReference>
<dbReference type="RefSeq" id="WP_164678683.1">
    <property type="nucleotide sequence ID" value="NZ_CP049057.1"/>
</dbReference>
<proteinExistence type="predicted"/>